<feature type="region of interest" description="Disordered" evidence="1">
    <location>
        <begin position="1"/>
        <end position="106"/>
    </location>
</feature>
<proteinExistence type="predicted"/>
<dbReference type="EMBL" id="CABITT030000006">
    <property type="protein sequence ID" value="VVB09493.1"/>
    <property type="molecule type" value="Genomic_DNA"/>
</dbReference>
<name>A0A565C750_9BRAS</name>
<sequence length="498" mass="55274">MGDEPKFSEKWDFRRKENNFDDSSSDDPDSNSTRNPIIPKPNLVLDSNQLENGSKIVTRKQPAKTRARRSKKDESKPEKAKQQRGRKPKPVCEEENKKKEETVMPTDDVGMFMKTLIDDLTASRESLMDWMKTELYGPNQNVASQPPVKKRAVDASKLDDISQEMNKPKEIAENSGYQVPELDCTTRPLDSYLKSCQDMSKSKGIAQNGGDYVQELECSAGPLDSYLRSSQELNKPKEIAQNGGDQVQELDCNAGPLNRFLKSGQDGLGRNYFQQQQEGQEGIVAQTEMENEKNETVMNQKSIVLAIKAPNLSERQKKTREANTIKNRSSMVERTESETHKDHNFAIPYVPKLSSLPSLQSFPVAPSLFPSSSQGIMSFASNNNFQLRQPSVVSQISDLSEFQTGFTGGQGFGNSMFNNNGYLSGFPPAFQPNPIAGSYNFPAQVNPATSLQQRGNNNMFGGLRVGGGAIRFSDGRFPESEVGNGINSLSDYRTSSGR</sequence>
<evidence type="ECO:0000313" key="3">
    <source>
        <dbReference type="Proteomes" id="UP000489600"/>
    </source>
</evidence>
<feature type="compositionally biased region" description="Basic and acidic residues" evidence="1">
    <location>
        <begin position="71"/>
        <end position="81"/>
    </location>
</feature>
<dbReference type="AlphaFoldDB" id="A0A565C750"/>
<dbReference type="OrthoDB" id="1068909at2759"/>
<comment type="caution">
    <text evidence="2">The sequence shown here is derived from an EMBL/GenBank/DDBJ whole genome shotgun (WGS) entry which is preliminary data.</text>
</comment>
<evidence type="ECO:0000256" key="1">
    <source>
        <dbReference type="SAM" id="MobiDB-lite"/>
    </source>
</evidence>
<feature type="compositionally biased region" description="Basic residues" evidence="1">
    <location>
        <begin position="57"/>
        <end position="70"/>
    </location>
</feature>
<evidence type="ECO:0000313" key="2">
    <source>
        <dbReference type="EMBL" id="VVB09493.1"/>
    </source>
</evidence>
<keyword evidence="3" id="KW-1185">Reference proteome</keyword>
<dbReference type="Proteomes" id="UP000489600">
    <property type="component" value="Unassembled WGS sequence"/>
</dbReference>
<organism evidence="2 3">
    <name type="scientific">Arabis nemorensis</name>
    <dbReference type="NCBI Taxonomy" id="586526"/>
    <lineage>
        <taxon>Eukaryota</taxon>
        <taxon>Viridiplantae</taxon>
        <taxon>Streptophyta</taxon>
        <taxon>Embryophyta</taxon>
        <taxon>Tracheophyta</taxon>
        <taxon>Spermatophyta</taxon>
        <taxon>Magnoliopsida</taxon>
        <taxon>eudicotyledons</taxon>
        <taxon>Gunneridae</taxon>
        <taxon>Pentapetalae</taxon>
        <taxon>rosids</taxon>
        <taxon>malvids</taxon>
        <taxon>Brassicales</taxon>
        <taxon>Brassicaceae</taxon>
        <taxon>Arabideae</taxon>
        <taxon>Arabis</taxon>
    </lineage>
</organism>
<reference evidence="2" key="1">
    <citation type="submission" date="2019-07" db="EMBL/GenBank/DDBJ databases">
        <authorList>
            <person name="Dittberner H."/>
        </authorList>
    </citation>
    <scope>NUCLEOTIDE SEQUENCE [LARGE SCALE GENOMIC DNA]</scope>
</reference>
<protein>
    <submittedName>
        <fullName evidence="2">Uncharacterized protein</fullName>
    </submittedName>
</protein>
<feature type="compositionally biased region" description="Basic and acidic residues" evidence="1">
    <location>
        <begin position="1"/>
        <end position="19"/>
    </location>
</feature>
<feature type="compositionally biased region" description="Basic and acidic residues" evidence="1">
    <location>
        <begin position="90"/>
        <end position="102"/>
    </location>
</feature>
<accession>A0A565C750</accession>
<gene>
    <name evidence="2" type="ORF">ANE_LOCUS19937</name>
</gene>